<accession>A0A9W8QK79</accession>
<feature type="compositionally biased region" description="Pro residues" evidence="1">
    <location>
        <begin position="45"/>
        <end position="57"/>
    </location>
</feature>
<protein>
    <submittedName>
        <fullName evidence="2">Uncharacterized protein</fullName>
    </submittedName>
</protein>
<evidence type="ECO:0000313" key="3">
    <source>
        <dbReference type="Proteomes" id="UP001144673"/>
    </source>
</evidence>
<dbReference type="GeneID" id="80895858"/>
<keyword evidence="3" id="KW-1185">Reference proteome</keyword>
<feature type="compositionally biased region" description="Polar residues" evidence="1">
    <location>
        <begin position="59"/>
        <end position="69"/>
    </location>
</feature>
<feature type="region of interest" description="Disordered" evidence="1">
    <location>
        <begin position="24"/>
        <end position="69"/>
    </location>
</feature>
<name>A0A9W8QK79_AKAMU</name>
<dbReference type="KEGG" id="amus:LMH87_008699"/>
<dbReference type="AlphaFoldDB" id="A0A9W8QK79"/>
<dbReference type="Proteomes" id="UP001144673">
    <property type="component" value="Unassembled WGS sequence"/>
</dbReference>
<dbReference type="RefSeq" id="XP_056056527.1">
    <property type="nucleotide sequence ID" value="XM_056201911.1"/>
</dbReference>
<proteinExistence type="predicted"/>
<evidence type="ECO:0000313" key="2">
    <source>
        <dbReference type="EMBL" id="KAJ4158160.1"/>
    </source>
</evidence>
<dbReference type="EMBL" id="JAJHUN010000006">
    <property type="protein sequence ID" value="KAJ4158160.1"/>
    <property type="molecule type" value="Genomic_DNA"/>
</dbReference>
<comment type="caution">
    <text evidence="2">The sequence shown here is derived from an EMBL/GenBank/DDBJ whole genome shotgun (WGS) entry which is preliminary data.</text>
</comment>
<gene>
    <name evidence="2" type="ORF">LMH87_008699</name>
</gene>
<reference evidence="2" key="1">
    <citation type="journal article" date="2023" name="Access Microbiol">
        <title>De-novo genome assembly for Akanthomyces muscarius, a biocontrol agent of insect agricultural pests.</title>
        <authorList>
            <person name="Erdos Z."/>
            <person name="Studholme D.J."/>
            <person name="Raymond B."/>
            <person name="Sharma M."/>
        </authorList>
    </citation>
    <scope>NUCLEOTIDE SEQUENCE</scope>
    <source>
        <strain evidence="2">Ve6</strain>
    </source>
</reference>
<organism evidence="2 3">
    <name type="scientific">Akanthomyces muscarius</name>
    <name type="common">Entomopathogenic fungus</name>
    <name type="synonym">Lecanicillium muscarium</name>
    <dbReference type="NCBI Taxonomy" id="2231603"/>
    <lineage>
        <taxon>Eukaryota</taxon>
        <taxon>Fungi</taxon>
        <taxon>Dikarya</taxon>
        <taxon>Ascomycota</taxon>
        <taxon>Pezizomycotina</taxon>
        <taxon>Sordariomycetes</taxon>
        <taxon>Hypocreomycetidae</taxon>
        <taxon>Hypocreales</taxon>
        <taxon>Cordycipitaceae</taxon>
        <taxon>Akanthomyces</taxon>
    </lineage>
</organism>
<sequence>MLMPVYDLYPPRYIYPAISQSLDKSASSDASPIRPHRSPAQSGPSAPPPHQSTPPSGPYSKQLTSQATPTVRPDLISCLSISPLLFL</sequence>
<evidence type="ECO:0000256" key="1">
    <source>
        <dbReference type="SAM" id="MobiDB-lite"/>
    </source>
</evidence>